<name>A0A0V1FBT9_TRIPS</name>
<protein>
    <submittedName>
        <fullName evidence="1">Uncharacterized protein</fullName>
    </submittedName>
</protein>
<dbReference type="Proteomes" id="UP000054995">
    <property type="component" value="Unassembled WGS sequence"/>
</dbReference>
<proteinExistence type="predicted"/>
<sequence>MLIEQHCPKDNQQLMEKNTFFFVPSFQKITVIVWMEKYQEKVKRWKKNIRKLLFASTCEDTILNVHFDKVTMKLINQNHTQKANNFVTLFTVKLLKLNEQKHNNSHNLHYQCAGAGNG</sequence>
<organism evidence="1 2">
    <name type="scientific">Trichinella pseudospiralis</name>
    <name type="common">Parasitic roundworm</name>
    <dbReference type="NCBI Taxonomy" id="6337"/>
    <lineage>
        <taxon>Eukaryota</taxon>
        <taxon>Metazoa</taxon>
        <taxon>Ecdysozoa</taxon>
        <taxon>Nematoda</taxon>
        <taxon>Enoplea</taxon>
        <taxon>Dorylaimia</taxon>
        <taxon>Trichinellida</taxon>
        <taxon>Trichinellidae</taxon>
        <taxon>Trichinella</taxon>
    </lineage>
</organism>
<dbReference type="EMBL" id="JYDT01000138">
    <property type="protein sequence ID" value="KRY83542.1"/>
    <property type="molecule type" value="Genomic_DNA"/>
</dbReference>
<dbReference type="AlphaFoldDB" id="A0A0V1FBT9"/>
<gene>
    <name evidence="1" type="ORF">T4D_2969</name>
</gene>
<comment type="caution">
    <text evidence="1">The sequence shown here is derived from an EMBL/GenBank/DDBJ whole genome shotgun (WGS) entry which is preliminary data.</text>
</comment>
<reference evidence="1 2" key="1">
    <citation type="submission" date="2015-01" db="EMBL/GenBank/DDBJ databases">
        <title>Evolution of Trichinella species and genotypes.</title>
        <authorList>
            <person name="Korhonen P.K."/>
            <person name="Edoardo P."/>
            <person name="Giuseppe L.R."/>
            <person name="Gasser R.B."/>
        </authorList>
    </citation>
    <scope>NUCLEOTIDE SEQUENCE [LARGE SCALE GENOMIC DNA]</scope>
    <source>
        <strain evidence="1">ISS470</strain>
    </source>
</reference>
<evidence type="ECO:0000313" key="1">
    <source>
        <dbReference type="EMBL" id="KRY83542.1"/>
    </source>
</evidence>
<accession>A0A0V1FBT9</accession>
<evidence type="ECO:0000313" key="2">
    <source>
        <dbReference type="Proteomes" id="UP000054995"/>
    </source>
</evidence>
<keyword evidence="2" id="KW-1185">Reference proteome</keyword>